<protein>
    <recommendedName>
        <fullName evidence="4">Lipoprotein</fullName>
    </recommendedName>
</protein>
<reference evidence="2 3" key="1">
    <citation type="submission" date="2021-01" db="EMBL/GenBank/DDBJ databases">
        <title>Genome public.</title>
        <authorList>
            <person name="Liu C."/>
            <person name="Sun Q."/>
        </authorList>
    </citation>
    <scope>NUCLEOTIDE SEQUENCE [LARGE SCALE GENOMIC DNA]</scope>
    <source>
        <strain evidence="2 3">YIM B02515</strain>
    </source>
</reference>
<evidence type="ECO:0000256" key="1">
    <source>
        <dbReference type="SAM" id="MobiDB-lite"/>
    </source>
</evidence>
<evidence type="ECO:0000313" key="2">
    <source>
        <dbReference type="EMBL" id="MBL4935376.1"/>
    </source>
</evidence>
<organism evidence="2 3">
    <name type="scientific">Clostridium rhizosphaerae</name>
    <dbReference type="NCBI Taxonomy" id="2803861"/>
    <lineage>
        <taxon>Bacteria</taxon>
        <taxon>Bacillati</taxon>
        <taxon>Bacillota</taxon>
        <taxon>Clostridia</taxon>
        <taxon>Eubacteriales</taxon>
        <taxon>Clostridiaceae</taxon>
        <taxon>Clostridium</taxon>
    </lineage>
</organism>
<evidence type="ECO:0000313" key="3">
    <source>
        <dbReference type="Proteomes" id="UP000632377"/>
    </source>
</evidence>
<feature type="compositionally biased region" description="Basic and acidic residues" evidence="1">
    <location>
        <begin position="44"/>
        <end position="55"/>
    </location>
</feature>
<dbReference type="EMBL" id="JAESWC010000002">
    <property type="protein sequence ID" value="MBL4935376.1"/>
    <property type="molecule type" value="Genomic_DNA"/>
</dbReference>
<gene>
    <name evidence="2" type="ORF">JK636_06350</name>
</gene>
<evidence type="ECO:0008006" key="4">
    <source>
        <dbReference type="Google" id="ProtNLM"/>
    </source>
</evidence>
<proteinExistence type="predicted"/>
<comment type="caution">
    <text evidence="2">The sequence shown here is derived from an EMBL/GenBank/DDBJ whole genome shotgun (WGS) entry which is preliminary data.</text>
</comment>
<dbReference type="Proteomes" id="UP000632377">
    <property type="component" value="Unassembled WGS sequence"/>
</dbReference>
<dbReference type="RefSeq" id="WP_202747971.1">
    <property type="nucleotide sequence ID" value="NZ_JAESWC010000002.1"/>
</dbReference>
<sequence length="80" mass="8828">MRKNTIALTTVLGICAAATTLMKLKAKNNSILENAVDENAEAEDERKDLESDKKQVKNKNKSQVKVSNSLITINIKLLSK</sequence>
<name>A0ABS1T9M4_9CLOT</name>
<accession>A0ABS1T9M4</accession>
<keyword evidence="3" id="KW-1185">Reference proteome</keyword>
<feature type="region of interest" description="Disordered" evidence="1">
    <location>
        <begin position="39"/>
        <end position="63"/>
    </location>
</feature>